<feature type="chain" id="PRO_5047467295" evidence="1">
    <location>
        <begin position="22"/>
        <end position="153"/>
    </location>
</feature>
<name>A0ABX8DCZ1_9GAMM</name>
<keyword evidence="3" id="KW-1185">Reference proteome</keyword>
<dbReference type="RefSeq" id="WP_213681245.1">
    <property type="nucleotide sequence ID" value="NZ_CP074572.1"/>
</dbReference>
<evidence type="ECO:0000313" key="3">
    <source>
        <dbReference type="Proteomes" id="UP000676428"/>
    </source>
</evidence>
<dbReference type="EMBL" id="CP074572">
    <property type="protein sequence ID" value="QVK22593.1"/>
    <property type="molecule type" value="Genomic_DNA"/>
</dbReference>
<organism evidence="2 3">
    <name type="scientific">Shewanella dokdonensis</name>
    <dbReference type="NCBI Taxonomy" id="712036"/>
    <lineage>
        <taxon>Bacteria</taxon>
        <taxon>Pseudomonadati</taxon>
        <taxon>Pseudomonadota</taxon>
        <taxon>Gammaproteobacteria</taxon>
        <taxon>Alteromonadales</taxon>
        <taxon>Shewanellaceae</taxon>
        <taxon>Shewanella</taxon>
    </lineage>
</organism>
<gene>
    <name evidence="2" type="ORF">KHX94_14995</name>
</gene>
<feature type="signal peptide" evidence="1">
    <location>
        <begin position="1"/>
        <end position="21"/>
    </location>
</feature>
<protein>
    <submittedName>
        <fullName evidence="2">Uncharacterized protein</fullName>
    </submittedName>
</protein>
<dbReference type="Proteomes" id="UP000676428">
    <property type="component" value="Chromosome"/>
</dbReference>
<accession>A0ABX8DCZ1</accession>
<keyword evidence="1" id="KW-0732">Signal</keyword>
<sequence length="153" mass="17044">MGRFLTIASIGWSLLYCGSAAATLETVANPALPEPPMVLSYATQPVSHFNKTLAQAQQQQKAWSHDPELISQRYAGASFELVKSKKYQGQLITYSVRPPKLGHPQMLLILALDRKNGRWELHKARLSWRCAKDDFFSTNHCKTSDIPTTGAAE</sequence>
<proteinExistence type="predicted"/>
<evidence type="ECO:0000256" key="1">
    <source>
        <dbReference type="SAM" id="SignalP"/>
    </source>
</evidence>
<reference evidence="2 3" key="1">
    <citation type="journal article" date="2012" name="Int. J. Syst. Evol. Microbiol.">
        <title>Shewanella dokdonensis sp. nov., isolated from seawater.</title>
        <authorList>
            <person name="Sung H.R."/>
            <person name="Yoon J.H."/>
            <person name="Ghim S.Y."/>
        </authorList>
    </citation>
    <scope>NUCLEOTIDE SEQUENCE [LARGE SCALE GENOMIC DNA]</scope>
    <source>
        <strain evidence="2 3">DSM 23626</strain>
    </source>
</reference>
<evidence type="ECO:0000313" key="2">
    <source>
        <dbReference type="EMBL" id="QVK22593.1"/>
    </source>
</evidence>